<reference evidence="1" key="1">
    <citation type="journal article" date="2015" name="Nature">
        <title>Complex archaea that bridge the gap between prokaryotes and eukaryotes.</title>
        <authorList>
            <person name="Spang A."/>
            <person name="Saw J.H."/>
            <person name="Jorgensen S.L."/>
            <person name="Zaremba-Niedzwiedzka K."/>
            <person name="Martijn J."/>
            <person name="Lind A.E."/>
            <person name="van Eijk R."/>
            <person name="Schleper C."/>
            <person name="Guy L."/>
            <person name="Ettema T.J."/>
        </authorList>
    </citation>
    <scope>NUCLEOTIDE SEQUENCE</scope>
</reference>
<evidence type="ECO:0000313" key="1">
    <source>
        <dbReference type="EMBL" id="KKN08197.1"/>
    </source>
</evidence>
<dbReference type="InterPro" id="IPR029045">
    <property type="entry name" value="ClpP/crotonase-like_dom_sf"/>
</dbReference>
<dbReference type="EMBL" id="LAZR01004483">
    <property type="protein sequence ID" value="KKN08197.1"/>
    <property type="molecule type" value="Genomic_DNA"/>
</dbReference>
<dbReference type="GO" id="GO:0003824">
    <property type="term" value="F:catalytic activity"/>
    <property type="evidence" value="ECO:0007669"/>
    <property type="project" value="InterPro"/>
</dbReference>
<name>A0A0F9N8J6_9ZZZZ</name>
<gene>
    <name evidence="1" type="ORF">LCGC14_1059110</name>
</gene>
<protein>
    <recommendedName>
        <fullName evidence="2">Enoyl-CoA hydratase</fullName>
    </recommendedName>
</protein>
<evidence type="ECO:0008006" key="2">
    <source>
        <dbReference type="Google" id="ProtNLM"/>
    </source>
</evidence>
<accession>A0A0F9N8J6</accession>
<dbReference type="PANTHER" id="PTHR43459:SF1">
    <property type="entry name" value="EG:BACN32G11.4 PROTEIN"/>
    <property type="match status" value="1"/>
</dbReference>
<dbReference type="Gene3D" id="1.10.12.10">
    <property type="entry name" value="Lyase 2-enoyl-coa Hydratase, Chain A, domain 2"/>
    <property type="match status" value="1"/>
</dbReference>
<dbReference type="Pfam" id="PF00378">
    <property type="entry name" value="ECH_1"/>
    <property type="match status" value="1"/>
</dbReference>
<dbReference type="PROSITE" id="PS00166">
    <property type="entry name" value="ENOYL_COA_HYDRATASE"/>
    <property type="match status" value="1"/>
</dbReference>
<dbReference type="Gene3D" id="3.90.226.10">
    <property type="entry name" value="2-enoyl-CoA Hydratase, Chain A, domain 1"/>
    <property type="match status" value="1"/>
</dbReference>
<dbReference type="SUPFAM" id="SSF52096">
    <property type="entry name" value="ClpP/crotonase"/>
    <property type="match status" value="1"/>
</dbReference>
<proteinExistence type="predicted"/>
<dbReference type="AlphaFoldDB" id="A0A0F9N8J6"/>
<comment type="caution">
    <text evidence="1">The sequence shown here is derived from an EMBL/GenBank/DDBJ whole genome shotgun (WGS) entry which is preliminary data.</text>
</comment>
<sequence>MEKKKIDLKIKDNIAKLTFADPDNLNPLNKETAKILLQILEDLKDVDDLRCIIITGSGRAFSAGGDIKLFKKSIENNTTAQEMDILTKDLYKIALFLRLYPKPIIASVNGWAVGAGMNLALSCDFIIASDKAKFRQSFSKLALIPGFAGSILLSRQLTWQQATQMSFFGETYSAEEMDKLGFINEIVPSEKLDETTAQWAQKLAKGPTLAFARTKKLFFNALSTPLEKHLENERQMQIKSAETEDYKKGVIALIDKKEPDFIGK</sequence>
<organism evidence="1">
    <name type="scientific">marine sediment metagenome</name>
    <dbReference type="NCBI Taxonomy" id="412755"/>
    <lineage>
        <taxon>unclassified sequences</taxon>
        <taxon>metagenomes</taxon>
        <taxon>ecological metagenomes</taxon>
    </lineage>
</organism>
<dbReference type="InterPro" id="IPR014748">
    <property type="entry name" value="Enoyl-CoA_hydra_C"/>
</dbReference>
<dbReference type="InterPro" id="IPR001753">
    <property type="entry name" value="Enoyl-CoA_hydra/iso"/>
</dbReference>
<dbReference type="InterPro" id="IPR018376">
    <property type="entry name" value="Enoyl-CoA_hyd/isom_CS"/>
</dbReference>
<dbReference type="PANTHER" id="PTHR43459">
    <property type="entry name" value="ENOYL-COA HYDRATASE"/>
    <property type="match status" value="1"/>
</dbReference>
<dbReference type="CDD" id="cd06558">
    <property type="entry name" value="crotonase-like"/>
    <property type="match status" value="1"/>
</dbReference>